<name>A0A832A4G3_9BACT</name>
<comment type="similarity">
    <text evidence="1">Belongs to the peptidase S58 family.</text>
</comment>
<sequence length="330" mass="33837">MPSNDTLTAVGRLKVGHAETAGGRSGCTVILPDGGAVAGVDIRGGAPGTCGTESLNPVNLVDRVHGLFFSGGSAFGIATADGVRRFLKERSVGFATEYGVVPTVAGAVIFDLGINKDGPTPDAALGMEACLQAHAGPVAQGCVGAGCGATIGKLYGLRQATKGGLGSTFIHTERNVRVGALVVVNPFGDVVDPRSGRILAGCRESPESRRFVHTAQAMARLERLRGFSGNGNTVLAAVATNVRLNKTDLTKVAQMAHDGLARVVVPCHTQVDGDTIFALSTEERDPVDVSIVGMLAAQAVEKAILRAVLSARARGGLPAARDLADDLPEP</sequence>
<dbReference type="AlphaFoldDB" id="A0A832A4G3"/>
<dbReference type="Gene3D" id="3.60.70.12">
    <property type="entry name" value="L-amino peptidase D-ALA esterase/amidase"/>
    <property type="match status" value="1"/>
</dbReference>
<dbReference type="Pfam" id="PF03576">
    <property type="entry name" value="Peptidase_S58"/>
    <property type="match status" value="1"/>
</dbReference>
<dbReference type="EMBL" id="DSTK01000013">
    <property type="protein sequence ID" value="HFK96544.1"/>
    <property type="molecule type" value="Genomic_DNA"/>
</dbReference>
<protein>
    <submittedName>
        <fullName evidence="2">Peptidase S58 family protein</fullName>
    </submittedName>
</protein>
<dbReference type="InterPro" id="IPR005321">
    <property type="entry name" value="Peptidase_S58_DmpA"/>
</dbReference>
<reference evidence="2" key="1">
    <citation type="journal article" date="2020" name="mSystems">
        <title>Genome- and Community-Level Interaction Insights into Carbon Utilization and Element Cycling Functions of Hydrothermarchaeota in Hydrothermal Sediment.</title>
        <authorList>
            <person name="Zhou Z."/>
            <person name="Liu Y."/>
            <person name="Xu W."/>
            <person name="Pan J."/>
            <person name="Luo Z.H."/>
            <person name="Li M."/>
        </authorList>
    </citation>
    <scope>NUCLEOTIDE SEQUENCE [LARGE SCALE GENOMIC DNA]</scope>
    <source>
        <strain evidence="2">SpSt-456</strain>
    </source>
</reference>
<dbReference type="GO" id="GO:0004177">
    <property type="term" value="F:aminopeptidase activity"/>
    <property type="evidence" value="ECO:0007669"/>
    <property type="project" value="TreeGrafter"/>
</dbReference>
<gene>
    <name evidence="2" type="ORF">ENS06_04350</name>
</gene>
<dbReference type="SUPFAM" id="SSF56266">
    <property type="entry name" value="DmpA/ArgJ-like"/>
    <property type="match status" value="1"/>
</dbReference>
<accession>A0A832A4G3</accession>
<proteinExistence type="inferred from homology"/>
<dbReference type="PANTHER" id="PTHR36512:SF3">
    <property type="entry name" value="BLR5678 PROTEIN"/>
    <property type="match status" value="1"/>
</dbReference>
<dbReference type="CDD" id="cd02252">
    <property type="entry name" value="nylC_like"/>
    <property type="match status" value="1"/>
</dbReference>
<evidence type="ECO:0000256" key="1">
    <source>
        <dbReference type="ARBA" id="ARBA00007068"/>
    </source>
</evidence>
<dbReference type="InterPro" id="IPR016117">
    <property type="entry name" value="ArgJ-like_dom_sf"/>
</dbReference>
<evidence type="ECO:0000313" key="2">
    <source>
        <dbReference type="EMBL" id="HFK96544.1"/>
    </source>
</evidence>
<dbReference type="PANTHER" id="PTHR36512">
    <property type="entry name" value="D-AMINOPEPTIDASE"/>
    <property type="match status" value="1"/>
</dbReference>
<comment type="caution">
    <text evidence="2">The sequence shown here is derived from an EMBL/GenBank/DDBJ whole genome shotgun (WGS) entry which is preliminary data.</text>
</comment>
<organism evidence="2">
    <name type="scientific">Desulfacinum infernum</name>
    <dbReference type="NCBI Taxonomy" id="35837"/>
    <lineage>
        <taxon>Bacteria</taxon>
        <taxon>Pseudomonadati</taxon>
        <taxon>Thermodesulfobacteriota</taxon>
        <taxon>Syntrophobacteria</taxon>
        <taxon>Syntrophobacterales</taxon>
        <taxon>Syntrophobacteraceae</taxon>
        <taxon>Desulfacinum</taxon>
    </lineage>
</organism>